<feature type="domain" description="DUF362" evidence="1">
    <location>
        <begin position="69"/>
        <end position="264"/>
    </location>
</feature>
<name>A0A1V5M9I6_UNCT6</name>
<protein>
    <recommendedName>
        <fullName evidence="1">DUF362 domain-containing protein</fullName>
    </recommendedName>
</protein>
<gene>
    <name evidence="2" type="ORF">BWY73_01435</name>
</gene>
<dbReference type="EMBL" id="MWAK01000323">
    <property type="protein sequence ID" value="OPZ89826.1"/>
    <property type="molecule type" value="Genomic_DNA"/>
</dbReference>
<organism evidence="2">
    <name type="scientific">candidate division TA06 bacterium ADurb.Bin417</name>
    <dbReference type="NCBI Taxonomy" id="1852828"/>
    <lineage>
        <taxon>Bacteria</taxon>
        <taxon>Bacteria division TA06</taxon>
    </lineage>
</organism>
<comment type="caution">
    <text evidence="2">The sequence shown here is derived from an EMBL/GenBank/DDBJ whole genome shotgun (WGS) entry which is preliminary data.</text>
</comment>
<accession>A0A1V5M9I6</accession>
<evidence type="ECO:0000259" key="1">
    <source>
        <dbReference type="Pfam" id="PF04015"/>
    </source>
</evidence>
<dbReference type="Pfam" id="PF04015">
    <property type="entry name" value="DUF362"/>
    <property type="match status" value="1"/>
</dbReference>
<reference evidence="2" key="1">
    <citation type="submission" date="2017-02" db="EMBL/GenBank/DDBJ databases">
        <title>Delving into the versatile metabolic prowess of the omnipresent phylum Bacteroidetes.</title>
        <authorList>
            <person name="Nobu M.K."/>
            <person name="Mei R."/>
            <person name="Narihiro T."/>
            <person name="Kuroda K."/>
            <person name="Liu W.-T."/>
        </authorList>
    </citation>
    <scope>NUCLEOTIDE SEQUENCE</scope>
    <source>
        <strain evidence="2">ADurb.Bin417</strain>
    </source>
</reference>
<sequence length="300" mass="31764">MNRRDFLKLSSVSLAGAFLMGLFGRRKAWSAGPVPDLVEVTGGTPRERVAAAFKALGGIKKFVPTGSTVVVKPNIAWARNPEQGADTGPQIVAEVVTACRQAGAKRVVVMDHTCDKAQLTYPQSGIEAAARAAGAEVLHADQKDAYREVAIPKGKALTSALVLKEVLDCDVLINLPVVKVHGSSRVTLGMKNWMGVVWDRGALHRSDLHQAIVDISTVVKPRLVLLDATRILTSRGPKGPGDLTVLNQLVAGTDPVAADAYGARILGFNPQEIGHIRLAGEAGLGKSNLDALKVQKIKLG</sequence>
<evidence type="ECO:0000313" key="2">
    <source>
        <dbReference type="EMBL" id="OPZ89826.1"/>
    </source>
</evidence>
<dbReference type="Proteomes" id="UP000485484">
    <property type="component" value="Unassembled WGS sequence"/>
</dbReference>
<dbReference type="InterPro" id="IPR007160">
    <property type="entry name" value="DUF362"/>
</dbReference>
<proteinExistence type="predicted"/>
<dbReference type="AlphaFoldDB" id="A0A1V5M9I6"/>